<dbReference type="Proteomes" id="UP001295423">
    <property type="component" value="Unassembled WGS sequence"/>
</dbReference>
<evidence type="ECO:0000313" key="3">
    <source>
        <dbReference type="Proteomes" id="UP001295423"/>
    </source>
</evidence>
<dbReference type="EMBL" id="CAKOGP040001759">
    <property type="protein sequence ID" value="CAJ1950281.1"/>
    <property type="molecule type" value="Genomic_DNA"/>
</dbReference>
<feature type="compositionally biased region" description="Basic and acidic residues" evidence="1">
    <location>
        <begin position="215"/>
        <end position="224"/>
    </location>
</feature>
<feature type="compositionally biased region" description="Low complexity" evidence="1">
    <location>
        <begin position="326"/>
        <end position="350"/>
    </location>
</feature>
<feature type="region of interest" description="Disordered" evidence="1">
    <location>
        <begin position="144"/>
        <end position="163"/>
    </location>
</feature>
<feature type="compositionally biased region" description="Low complexity" evidence="1">
    <location>
        <begin position="225"/>
        <end position="256"/>
    </location>
</feature>
<feature type="compositionally biased region" description="Polar residues" evidence="1">
    <location>
        <begin position="144"/>
        <end position="158"/>
    </location>
</feature>
<name>A0AAD2JHR7_9STRA</name>
<organism evidence="2 3">
    <name type="scientific">Cylindrotheca closterium</name>
    <dbReference type="NCBI Taxonomy" id="2856"/>
    <lineage>
        <taxon>Eukaryota</taxon>
        <taxon>Sar</taxon>
        <taxon>Stramenopiles</taxon>
        <taxon>Ochrophyta</taxon>
        <taxon>Bacillariophyta</taxon>
        <taxon>Bacillariophyceae</taxon>
        <taxon>Bacillariophycidae</taxon>
        <taxon>Bacillariales</taxon>
        <taxon>Bacillariaceae</taxon>
        <taxon>Cylindrotheca</taxon>
    </lineage>
</organism>
<feature type="region of interest" description="Disordered" evidence="1">
    <location>
        <begin position="215"/>
        <end position="380"/>
    </location>
</feature>
<evidence type="ECO:0000256" key="1">
    <source>
        <dbReference type="SAM" id="MobiDB-lite"/>
    </source>
</evidence>
<protein>
    <submittedName>
        <fullName evidence="2">Uncharacterized protein</fullName>
    </submittedName>
</protein>
<evidence type="ECO:0000313" key="2">
    <source>
        <dbReference type="EMBL" id="CAJ1950281.1"/>
    </source>
</evidence>
<feature type="compositionally biased region" description="Polar residues" evidence="1">
    <location>
        <begin position="15"/>
        <end position="24"/>
    </location>
</feature>
<accession>A0AAD2JHR7</accession>
<dbReference type="AlphaFoldDB" id="A0AAD2JHR7"/>
<proteinExistence type="predicted"/>
<feature type="region of interest" description="Disordered" evidence="1">
    <location>
        <begin position="1"/>
        <end position="24"/>
    </location>
</feature>
<keyword evidence="3" id="KW-1185">Reference proteome</keyword>
<comment type="caution">
    <text evidence="2">The sequence shown here is derived from an EMBL/GenBank/DDBJ whole genome shotgun (WGS) entry which is preliminary data.</text>
</comment>
<reference evidence="2" key="1">
    <citation type="submission" date="2023-08" db="EMBL/GenBank/DDBJ databases">
        <authorList>
            <person name="Audoor S."/>
            <person name="Bilcke G."/>
        </authorList>
    </citation>
    <scope>NUCLEOTIDE SEQUENCE</scope>
</reference>
<feature type="region of interest" description="Disordered" evidence="1">
    <location>
        <begin position="83"/>
        <end position="103"/>
    </location>
</feature>
<gene>
    <name evidence="2" type="ORF">CYCCA115_LOCUS12512</name>
</gene>
<sequence length="407" mass="46189">MMATMMNHHKRNTSRDNSYSNDEFSFQESADPKLIVVEHIDENNLSLLESSNHGAKYLHEDPIKNNNNYEFGEEEEGDCTTITLSTTTSNSDDRSGSRSDCNSPVKATKRLLVNPWAARFVPTHHTQQQQGEVTIPLPLTLDQTHTVSPLSTPSPTNQKSRKVFTEDQQLPPLKQFGAKSDAPLVAALQIQSLEAIMAKKKKQNEDRWGHWWSKEQQEKEHQEQQRQQQQMEEDSTMTAESTTSSSMKSTGEKSASFRWGRFLGSSNNTLDGDETTATTAEEEEEEADCKSPNSQRQQRKSWKQRFSFQPSHQMDTMLDDIDDPYLDSISLGSESSSSSYGDGSISSVYSLEQEESSTNDEDTKKSQIKGSENDITTIPTTRHRRRWSRLWRAQEFSCDSSPTVHMI</sequence>